<dbReference type="Proteomes" id="UP000053780">
    <property type="component" value="Unassembled WGS sequence"/>
</dbReference>
<dbReference type="InterPro" id="IPR027417">
    <property type="entry name" value="P-loop_NTPase"/>
</dbReference>
<proteinExistence type="predicted"/>
<dbReference type="Gene3D" id="3.40.50.300">
    <property type="entry name" value="P-loop containing nucleotide triphosphate hydrolases"/>
    <property type="match status" value="1"/>
</dbReference>
<protein>
    <submittedName>
        <fullName evidence="1">Uncharacterized protein</fullName>
    </submittedName>
</protein>
<dbReference type="SUPFAM" id="SSF52540">
    <property type="entry name" value="P-loop containing nucleoside triphosphate hydrolases"/>
    <property type="match status" value="1"/>
</dbReference>
<dbReference type="HOGENOM" id="CLU_1161442_0_0_1"/>
<accession>T0M8H8</accession>
<dbReference type="OrthoDB" id="1861185at2759"/>
<name>T0M8H8_9MICR</name>
<evidence type="ECO:0000313" key="2">
    <source>
        <dbReference type="Proteomes" id="UP000053780"/>
    </source>
</evidence>
<dbReference type="VEuPathDB" id="MicrosporidiaDB:NAPIS_ORF02698"/>
<keyword evidence="2" id="KW-1185">Reference proteome</keyword>
<gene>
    <name evidence="1" type="ORF">NAPIS_ORF02698</name>
</gene>
<reference evidence="1 2" key="1">
    <citation type="journal article" date="2013" name="BMC Genomics">
        <title>Genome sequencing and comparative genomics of honey bee microsporidia, Nosema apis reveal novel insights into host-parasite interactions.</title>
        <authorList>
            <person name="Chen Yp."/>
            <person name="Pettis J.S."/>
            <person name="Zhao Y."/>
            <person name="Liu X."/>
            <person name="Tallon L.J."/>
            <person name="Sadzewicz L.D."/>
            <person name="Li R."/>
            <person name="Zheng H."/>
            <person name="Huang S."/>
            <person name="Zhang X."/>
            <person name="Hamilton M.C."/>
            <person name="Pernal S.F."/>
            <person name="Melathopoulos A.P."/>
            <person name="Yan X."/>
            <person name="Evans J.D."/>
        </authorList>
    </citation>
    <scope>NUCLEOTIDE SEQUENCE [LARGE SCALE GENOMIC DNA]</scope>
    <source>
        <strain evidence="1 2">BRL 01</strain>
    </source>
</reference>
<sequence>MLQFFGITELIGDCNTGKTSICIEESKKYNTVYIISTNFPIKRLDKNYSNIYIQFVQDLDDLFITLRKINSSIELIVIDNLSSLVYLDKYINNCNTNIEKSNIYFSYKFGLEFEYQINTRYYIYKNNNEIYIKLIKKKLLINYLDKIKHDSQIELCGIVIDVNKRFFKLLDFSGEIGIYKNKNLDIPLKRCLFFCKIFVNKNHFALFCTDFKCIDIFEEIFFAVESLSFIKKHELFLLR</sequence>
<dbReference type="EMBL" id="KE647374">
    <property type="protein sequence ID" value="EQB59706.1"/>
    <property type="molecule type" value="Genomic_DNA"/>
</dbReference>
<organism evidence="1 2">
    <name type="scientific">Vairimorpha apis BRL 01</name>
    <dbReference type="NCBI Taxonomy" id="1037528"/>
    <lineage>
        <taxon>Eukaryota</taxon>
        <taxon>Fungi</taxon>
        <taxon>Fungi incertae sedis</taxon>
        <taxon>Microsporidia</taxon>
        <taxon>Nosematidae</taxon>
        <taxon>Vairimorpha</taxon>
    </lineage>
</organism>
<evidence type="ECO:0000313" key="1">
    <source>
        <dbReference type="EMBL" id="EQB59706.1"/>
    </source>
</evidence>
<dbReference type="AlphaFoldDB" id="T0M8H8"/>